<dbReference type="AlphaFoldDB" id="A0A7X0SEQ6"/>
<accession>A0A7X0SEQ6</accession>
<dbReference type="Pfam" id="PF02498">
    <property type="entry name" value="Bro-N"/>
    <property type="match status" value="1"/>
</dbReference>
<dbReference type="Proteomes" id="UP000585258">
    <property type="component" value="Unassembled WGS sequence"/>
</dbReference>
<feature type="domain" description="Bro-N" evidence="1">
    <location>
        <begin position="1"/>
        <end position="115"/>
    </location>
</feature>
<dbReference type="EMBL" id="JACKWY010000012">
    <property type="protein sequence ID" value="MBB6716255.1"/>
    <property type="molecule type" value="Genomic_DNA"/>
</dbReference>
<comment type="caution">
    <text evidence="2">The sequence shown here is derived from an EMBL/GenBank/DDBJ whole genome shotgun (WGS) entry which is preliminary data.</text>
</comment>
<evidence type="ECO:0000313" key="3">
    <source>
        <dbReference type="Proteomes" id="UP000585258"/>
    </source>
</evidence>
<evidence type="ECO:0000313" key="2">
    <source>
        <dbReference type="EMBL" id="MBB6716255.1"/>
    </source>
</evidence>
<dbReference type="InterPro" id="IPR003497">
    <property type="entry name" value="BRO_N_domain"/>
</dbReference>
<protein>
    <submittedName>
        <fullName evidence="2">BRO family protein</fullName>
    </submittedName>
</protein>
<proteinExistence type="predicted"/>
<evidence type="ECO:0000259" key="1">
    <source>
        <dbReference type="PROSITE" id="PS51750"/>
    </source>
</evidence>
<dbReference type="PROSITE" id="PS51750">
    <property type="entry name" value="BRO_N"/>
    <property type="match status" value="1"/>
</dbReference>
<reference evidence="2 3" key="1">
    <citation type="submission" date="2020-08" db="EMBL/GenBank/DDBJ databases">
        <title>Clostridia isolated from Swiss meat.</title>
        <authorList>
            <person name="Wambui J."/>
            <person name="Stevens M.J.A."/>
            <person name="Stephan R."/>
        </authorList>
    </citation>
    <scope>NUCLEOTIDE SEQUENCE [LARGE SCALE GENOMIC DNA]</scope>
    <source>
        <strain evidence="2 3">CM001</strain>
    </source>
</reference>
<dbReference type="RefSeq" id="WP_185165315.1">
    <property type="nucleotide sequence ID" value="NZ_JACKWY010000012.1"/>
</dbReference>
<dbReference type="SMART" id="SM01040">
    <property type="entry name" value="Bro-N"/>
    <property type="match status" value="1"/>
</dbReference>
<name>A0A7X0SEQ6_9CLOT</name>
<sequence length="228" mass="26992">MIKLLQEKNIRMIWSNDGNEIWFSANDIGEELGVINIRNVLPNIDSEFKMKFKEQDISGVHKTYSRNFKELLNNFGEMFLTEEAVYQISFRSNKPEAKLFTKWVSKVLKEIRIHGYYIATEKDEQWFGARKDSKTTRKEFTDEVQEFVHYAINQGSNKPNMYYMHFTKLVNDKLGIPKGTNREDLDQKTLMDIMALERVIAMKLPKLIDKETNYKEAYKEIKKLIEII</sequence>
<organism evidence="2 3">
    <name type="scientific">Clostridium gasigenes</name>
    <dbReference type="NCBI Taxonomy" id="94869"/>
    <lineage>
        <taxon>Bacteria</taxon>
        <taxon>Bacillati</taxon>
        <taxon>Bacillota</taxon>
        <taxon>Clostridia</taxon>
        <taxon>Eubacteriales</taxon>
        <taxon>Clostridiaceae</taxon>
        <taxon>Clostridium</taxon>
    </lineage>
</organism>
<gene>
    <name evidence="2" type="ORF">H7E68_16240</name>
</gene>